<organism evidence="1 2">
    <name type="scientific">Tetrapyrgos nigripes</name>
    <dbReference type="NCBI Taxonomy" id="182062"/>
    <lineage>
        <taxon>Eukaryota</taxon>
        <taxon>Fungi</taxon>
        <taxon>Dikarya</taxon>
        <taxon>Basidiomycota</taxon>
        <taxon>Agaricomycotina</taxon>
        <taxon>Agaricomycetes</taxon>
        <taxon>Agaricomycetidae</taxon>
        <taxon>Agaricales</taxon>
        <taxon>Marasmiineae</taxon>
        <taxon>Marasmiaceae</taxon>
        <taxon>Tetrapyrgos</taxon>
    </lineage>
</organism>
<dbReference type="OrthoDB" id="3266451at2759"/>
<comment type="caution">
    <text evidence="1">The sequence shown here is derived from an EMBL/GenBank/DDBJ whole genome shotgun (WGS) entry which is preliminary data.</text>
</comment>
<sequence length="175" mass="19424">MSGGHSRKILKAPAFFERSQRSLRKLRLDWISLSDKDVISLLRLNPTLEELCIREIRRKAYAFAEWVTPRTPAAFEFQDIITPSLLNALHVYNHVGSAFSPPLVSRLEKLDFAADGELFDDGDDCFEMDIGTGVCIDCVSSLLEVNCSLCFGKTASRRRASTTSASGNEWSCGGT</sequence>
<dbReference type="Proteomes" id="UP000559256">
    <property type="component" value="Unassembled WGS sequence"/>
</dbReference>
<proteinExistence type="predicted"/>
<accession>A0A8H5LNX4</accession>
<keyword evidence="2" id="KW-1185">Reference proteome</keyword>
<dbReference type="AlphaFoldDB" id="A0A8H5LNX4"/>
<reference evidence="1 2" key="1">
    <citation type="journal article" date="2020" name="ISME J.">
        <title>Uncovering the hidden diversity of litter-decomposition mechanisms in mushroom-forming fungi.</title>
        <authorList>
            <person name="Floudas D."/>
            <person name="Bentzer J."/>
            <person name="Ahren D."/>
            <person name="Johansson T."/>
            <person name="Persson P."/>
            <person name="Tunlid A."/>
        </authorList>
    </citation>
    <scope>NUCLEOTIDE SEQUENCE [LARGE SCALE GENOMIC DNA]</scope>
    <source>
        <strain evidence="1 2">CBS 291.85</strain>
    </source>
</reference>
<evidence type="ECO:0000313" key="2">
    <source>
        <dbReference type="Proteomes" id="UP000559256"/>
    </source>
</evidence>
<name>A0A8H5LNX4_9AGAR</name>
<gene>
    <name evidence="1" type="ORF">D9758_005523</name>
</gene>
<dbReference type="EMBL" id="JAACJM010000032">
    <property type="protein sequence ID" value="KAF5364580.1"/>
    <property type="molecule type" value="Genomic_DNA"/>
</dbReference>
<protein>
    <submittedName>
        <fullName evidence="1">Uncharacterized protein</fullName>
    </submittedName>
</protein>
<evidence type="ECO:0000313" key="1">
    <source>
        <dbReference type="EMBL" id="KAF5364580.1"/>
    </source>
</evidence>